<feature type="domain" description="Reverse transcriptase" evidence="1">
    <location>
        <begin position="92"/>
        <end position="260"/>
    </location>
</feature>
<keyword evidence="2" id="KW-0695">RNA-directed DNA polymerase</keyword>
<reference evidence="2 3" key="1">
    <citation type="submission" date="2020-05" db="EMBL/GenBank/DDBJ databases">
        <title>Onion-isolated Pseudomonas sp.</title>
        <authorList>
            <person name="Fujikawa T."/>
            <person name="Sawada H."/>
        </authorList>
    </citation>
    <scope>NUCLEOTIDE SEQUENCE [LARGE SCALE GENOMIC DNA]</scope>
    <source>
        <strain evidence="2 3">MAFF 301512</strain>
    </source>
</reference>
<evidence type="ECO:0000313" key="2">
    <source>
        <dbReference type="EMBL" id="NWN64195.1"/>
    </source>
</evidence>
<dbReference type="EMBL" id="JABUHS010000267">
    <property type="protein sequence ID" value="NWN64195.1"/>
    <property type="molecule type" value="Genomic_DNA"/>
</dbReference>
<dbReference type="CDD" id="cd01646">
    <property type="entry name" value="RT_Bac_retron_I"/>
    <property type="match status" value="1"/>
</dbReference>
<evidence type="ECO:0000259" key="1">
    <source>
        <dbReference type="Pfam" id="PF00078"/>
    </source>
</evidence>
<gene>
    <name evidence="2" type="ORF">HT123_25450</name>
</gene>
<keyword evidence="2" id="KW-0548">Nucleotidyltransferase</keyword>
<keyword evidence="2" id="KW-0808">Transferase</keyword>
<dbReference type="GO" id="GO:0003964">
    <property type="term" value="F:RNA-directed DNA polymerase activity"/>
    <property type="evidence" value="ECO:0007669"/>
    <property type="project" value="UniProtKB-KW"/>
</dbReference>
<proteinExistence type="predicted"/>
<name>A0A7Y8RU93_9PSED</name>
<dbReference type="InterPro" id="IPR000477">
    <property type="entry name" value="RT_dom"/>
</dbReference>
<dbReference type="AlphaFoldDB" id="A0A7Y8RU93"/>
<dbReference type="RefSeq" id="WP_179028955.1">
    <property type="nucleotide sequence ID" value="NZ_JABUHS010000267.1"/>
</dbReference>
<evidence type="ECO:0000313" key="3">
    <source>
        <dbReference type="Proteomes" id="UP000543908"/>
    </source>
</evidence>
<comment type="caution">
    <text evidence="2">The sequence shown here is derived from an EMBL/GenBank/DDBJ whole genome shotgun (WGS) entry which is preliminary data.</text>
</comment>
<protein>
    <submittedName>
        <fullName evidence="2">RNA-directed DNA polymerase</fullName>
    </submittedName>
</protein>
<dbReference type="Pfam" id="PF00078">
    <property type="entry name" value="RVT_1"/>
    <property type="match status" value="1"/>
</dbReference>
<dbReference type="Proteomes" id="UP000543908">
    <property type="component" value="Unassembled WGS sequence"/>
</dbReference>
<accession>A0A7Y8RU93</accession>
<organism evidence="2 3">
    <name type="scientific">Pseudomonas allii</name>
    <dbReference type="NCBI Taxonomy" id="2740531"/>
    <lineage>
        <taxon>Bacteria</taxon>
        <taxon>Pseudomonadati</taxon>
        <taxon>Pseudomonadota</taxon>
        <taxon>Gammaproteobacteria</taxon>
        <taxon>Pseudomonadales</taxon>
        <taxon>Pseudomonadaceae</taxon>
        <taxon>Pseudomonas</taxon>
    </lineage>
</organism>
<sequence>MLEALLEKGFLPRELPPLFSSMTLGRVVGHRGILPDALKKPQAVWTQPMHHNLSRVGGLRRRLTIPNPSNYFRLANVFAVNNAQLAAEWAKSPFSHTRPQYDPQGSRAIASSVSDRAIARASTRVGARYILRADISQFYSSIYTHTIPWALHTKAVAKARSRDFTLCGNVIDKELQACQSGQTKGIAIGPDTSLGIAELLLSSIDAKLASECNIVGGVRFIDDIELSFSSLSDAENALIMLEAELYGRELQLNGNKTAIYELPSELESIYVSKLRPIVPAYYGASSFEWVDYFNHAFGLAREHPTEGVLRYSIAALKSVTAEAEQWELAQHLLWQCIALDPGCLRIVLDVLLLNIDRGGLVLDRNIAYRAINALVQASAPVGHGSEVVWSVWACMLLGLKLSDVSQSAIALMDDGCVATASMRAREMGVFDPGFTSPLWEAWLVDDCFEQDHWLFAYECYRRDWLLHLINVSNIIADPVAILFKSLGITFLDIDSPHTYKPKAVVVGEEDGGY</sequence>